<accession>B2KBY9</accession>
<dbReference type="Proteomes" id="UP000001029">
    <property type="component" value="Chromosome"/>
</dbReference>
<evidence type="ECO:0000313" key="1">
    <source>
        <dbReference type="EMBL" id="ACC98116.1"/>
    </source>
</evidence>
<sequence length="210" mass="24150">MNKIKKFKISLRRKEIARRILRSNLDLKAAGISDEFELDKFIVRLYAALNPGVVYKLFEEKSLELESIGIEHKDMFSACVVNLGPVIEEKIKEFDDNITLTTAANIVLFEFLKNAVQFVNDLIKEQAEKEEFETQGIEVLYTPIFAYAQEPKFLQEAPRIDRDIALKAIPVIFNSLNTEKIGVKFEEGIITPKATVAFLVPWNKKKKKRK</sequence>
<evidence type="ECO:0000313" key="2">
    <source>
        <dbReference type="Proteomes" id="UP000001029"/>
    </source>
</evidence>
<keyword evidence="2" id="KW-1185">Reference proteome</keyword>
<dbReference type="STRING" id="445932.Emin_0561"/>
<dbReference type="HOGENOM" id="CLU_1308518_0_0_0"/>
<proteinExistence type="predicted"/>
<dbReference type="RefSeq" id="WP_012414731.1">
    <property type="nucleotide sequence ID" value="NC_010644.1"/>
</dbReference>
<dbReference type="KEGG" id="emi:Emin_0561"/>
<dbReference type="AlphaFoldDB" id="B2KBY9"/>
<reference evidence="1 2" key="1">
    <citation type="journal article" date="2009" name="Appl. Environ. Microbiol.">
        <title>Genomic analysis of 'Elusimicrobium minutum,' the first cultivated representative of the phylum 'Elusimicrobia' (formerly termite group 1).</title>
        <authorList>
            <person name="Herlemann D.P.R."/>
            <person name="Geissinger O."/>
            <person name="Ikeda-Ohtsubo W."/>
            <person name="Kunin V."/>
            <person name="Sun H."/>
            <person name="Lapidus A."/>
            <person name="Hugenholtz P."/>
            <person name="Brune A."/>
        </authorList>
    </citation>
    <scope>NUCLEOTIDE SEQUENCE [LARGE SCALE GENOMIC DNA]</scope>
    <source>
        <strain evidence="1 2">Pei191</strain>
    </source>
</reference>
<organism evidence="1 2">
    <name type="scientific">Elusimicrobium minutum (strain Pei191)</name>
    <dbReference type="NCBI Taxonomy" id="445932"/>
    <lineage>
        <taxon>Bacteria</taxon>
        <taxon>Pseudomonadati</taxon>
        <taxon>Elusimicrobiota</taxon>
        <taxon>Elusimicrobia</taxon>
        <taxon>Elusimicrobiales</taxon>
        <taxon>Elusimicrobiaceae</taxon>
        <taxon>Elusimicrobium</taxon>
    </lineage>
</organism>
<dbReference type="EMBL" id="CP001055">
    <property type="protein sequence ID" value="ACC98116.1"/>
    <property type="molecule type" value="Genomic_DNA"/>
</dbReference>
<name>B2KBY9_ELUMP</name>
<dbReference type="OrthoDB" id="9844491at2"/>
<protein>
    <submittedName>
        <fullName evidence="1">Uncharacterized protein</fullName>
    </submittedName>
</protein>
<gene>
    <name evidence="1" type="ordered locus">Emin_0561</name>
</gene>